<organism evidence="2 3">
    <name type="scientific">Vibrio celticus</name>
    <dbReference type="NCBI Taxonomy" id="446372"/>
    <lineage>
        <taxon>Bacteria</taxon>
        <taxon>Pseudomonadati</taxon>
        <taxon>Pseudomonadota</taxon>
        <taxon>Gammaproteobacteria</taxon>
        <taxon>Vibrionales</taxon>
        <taxon>Vibrionaceae</taxon>
        <taxon>Vibrio</taxon>
    </lineage>
</organism>
<feature type="chain" id="PRO_5008676691" evidence="1">
    <location>
        <begin position="21"/>
        <end position="391"/>
    </location>
</feature>
<reference evidence="3" key="1">
    <citation type="submission" date="2016-06" db="EMBL/GenBank/DDBJ databases">
        <authorList>
            <person name="Rodrigo-Torres L."/>
            <person name="Arahal D.R."/>
        </authorList>
    </citation>
    <scope>NUCLEOTIDE SEQUENCE [LARGE SCALE GENOMIC DNA]</scope>
    <source>
        <strain evidence="3">CECT 7224</strain>
    </source>
</reference>
<accession>A0A1C3JG96</accession>
<evidence type="ECO:0000313" key="3">
    <source>
        <dbReference type="Proteomes" id="UP000092819"/>
    </source>
</evidence>
<keyword evidence="3" id="KW-1185">Reference proteome</keyword>
<feature type="signal peptide" evidence="1">
    <location>
        <begin position="1"/>
        <end position="20"/>
    </location>
</feature>
<evidence type="ECO:0000256" key="1">
    <source>
        <dbReference type="SAM" id="SignalP"/>
    </source>
</evidence>
<name>A0A1C3JG96_9VIBR</name>
<dbReference type="Proteomes" id="UP000092819">
    <property type="component" value="Unassembled WGS sequence"/>
</dbReference>
<dbReference type="EMBL" id="FLQZ01000063">
    <property type="protein sequence ID" value="SBT14165.1"/>
    <property type="molecule type" value="Genomic_DNA"/>
</dbReference>
<proteinExistence type="predicted"/>
<evidence type="ECO:0000313" key="2">
    <source>
        <dbReference type="EMBL" id="SBT14165.1"/>
    </source>
</evidence>
<dbReference type="RefSeq" id="WP_065676865.1">
    <property type="nucleotide sequence ID" value="NZ_AP025464.1"/>
</dbReference>
<dbReference type="AlphaFoldDB" id="A0A1C3JG96"/>
<gene>
    <name evidence="2" type="ORF">VCE7224_02927</name>
</gene>
<protein>
    <submittedName>
        <fullName evidence="2">Uncharacterized protein</fullName>
    </submittedName>
</protein>
<keyword evidence="1" id="KW-0732">Signal</keyword>
<sequence>MKKLVLATLVASVFSAQALAKDVLINGFEGTLESPEDSVAYYANEGAVHDLVTSDFASSDGGKVWDIAFAPSGAADYEKVSFGGPDGTALDLSDYHTIKYSVQNTGDNAAVYAMRLEDSTGAVCDFYQEDLATATDRTDTLDMTTCADKIDASDVVYFAMFARPWDTTNAINVQVEDVIGVKEDTTEPPVGDVTVVESFSDIDVGTVIDNNATSLSNMVSSDYSSDNDGKSWKIDFDASHQGTSLWGEWDWSARDTFEFDVINNSGQDLAITVKLIAQNTDWGESYNLYGGETLPSSEEPQTIKVDLDSSEAGANFTKGAVGGIQFMLDINPTAQVAVYFDNILVSGQDGGTTPPNPGPDPEYPEIIGEGGSFGSLGLFIVSALAFWRRRK</sequence>